<dbReference type="InterPro" id="IPR010799">
    <property type="entry name" value="MlrC_C"/>
</dbReference>
<evidence type="ECO:0000259" key="1">
    <source>
        <dbReference type="Pfam" id="PF07171"/>
    </source>
</evidence>
<dbReference type="Pfam" id="PF07364">
    <property type="entry name" value="DUF1485"/>
    <property type="match status" value="1"/>
</dbReference>
<proteinExistence type="predicted"/>
<protein>
    <submittedName>
        <fullName evidence="3">Uncharacterized protein</fullName>
    </submittedName>
</protein>
<name>A0ABQ2N4P7_9MICO</name>
<reference evidence="4" key="1">
    <citation type="journal article" date="2019" name="Int. J. Syst. Evol. Microbiol.">
        <title>The Global Catalogue of Microorganisms (GCM) 10K type strain sequencing project: providing services to taxonomists for standard genome sequencing and annotation.</title>
        <authorList>
            <consortium name="The Broad Institute Genomics Platform"/>
            <consortium name="The Broad Institute Genome Sequencing Center for Infectious Disease"/>
            <person name="Wu L."/>
            <person name="Ma J."/>
        </authorList>
    </citation>
    <scope>NUCLEOTIDE SEQUENCE [LARGE SCALE GENOMIC DNA]</scope>
    <source>
        <strain evidence="4">CGMCC 4.7181</strain>
    </source>
</reference>
<feature type="domain" description="Microcystin LR degradation protein MlrC C-terminal" evidence="1">
    <location>
        <begin position="226"/>
        <end position="306"/>
    </location>
</feature>
<organism evidence="3 4">
    <name type="scientific">Microbacterium nanhaiense</name>
    <dbReference type="NCBI Taxonomy" id="1301026"/>
    <lineage>
        <taxon>Bacteria</taxon>
        <taxon>Bacillati</taxon>
        <taxon>Actinomycetota</taxon>
        <taxon>Actinomycetes</taxon>
        <taxon>Micrococcales</taxon>
        <taxon>Microbacteriaceae</taxon>
        <taxon>Microbacterium</taxon>
    </lineage>
</organism>
<feature type="domain" description="Microcystin LR degradation protein MlrC N-terminal" evidence="2">
    <location>
        <begin position="1"/>
        <end position="154"/>
    </location>
</feature>
<comment type="caution">
    <text evidence="3">The sequence shown here is derived from an EMBL/GenBank/DDBJ whole genome shotgun (WGS) entry which is preliminary data.</text>
</comment>
<dbReference type="Proteomes" id="UP000638043">
    <property type="component" value="Unassembled WGS sequence"/>
</dbReference>
<evidence type="ECO:0000259" key="2">
    <source>
        <dbReference type="Pfam" id="PF07364"/>
    </source>
</evidence>
<accession>A0ABQ2N4P7</accession>
<gene>
    <name evidence="3" type="ORF">GCM10010910_28150</name>
</gene>
<evidence type="ECO:0000313" key="4">
    <source>
        <dbReference type="Proteomes" id="UP000638043"/>
    </source>
</evidence>
<feature type="domain" description="Microcystin LR degradation protein MlrC C-terminal" evidence="1">
    <location>
        <begin position="168"/>
        <end position="223"/>
    </location>
</feature>
<dbReference type="EMBL" id="BMMQ01000012">
    <property type="protein sequence ID" value="GGO67113.1"/>
    <property type="molecule type" value="Genomic_DNA"/>
</dbReference>
<sequence>MDLHGNVSETLAREVELLTCYRTAPHEDVVETRLRAARNLIDALDSDIRPLRARVAAPILLPGEKTSTRVDPARTIYARVPEAADVDGVIDAGIWIGYVWADAPRCHAAVVVTGADADTIAREAEGLAERLWSARDDFSFVGAPGTLDDAVADAVAHAAAGGGRPYLISDSGDNPGGGSGDVTWTLTRLRDAPAFAAEEGLVAYVASIFDATAVDALFALDAGDPDAGRIAIIRRGGLRVIVAEHRNAYHSTDDFAAIGLDPAAADVIVTKIGYLESTLYDVARGWTLVFTPGPVDQDLGRLGHTRIRRPMFPFDVFEGAPDLTARVFG</sequence>
<evidence type="ECO:0000313" key="3">
    <source>
        <dbReference type="EMBL" id="GGO67113.1"/>
    </source>
</evidence>
<dbReference type="InterPro" id="IPR015995">
    <property type="entry name" value="MlrC_N"/>
</dbReference>
<dbReference type="Pfam" id="PF07171">
    <property type="entry name" value="MlrC_C"/>
    <property type="match status" value="2"/>
</dbReference>
<keyword evidence="4" id="KW-1185">Reference proteome</keyword>